<feature type="domain" description="Alpha/beta hydrolase fold-3" evidence="3">
    <location>
        <begin position="93"/>
        <end position="320"/>
    </location>
</feature>
<dbReference type="Pfam" id="PF07859">
    <property type="entry name" value="Abhydrolase_3"/>
    <property type="match status" value="1"/>
</dbReference>
<name>A0A484LI79_9ASTE</name>
<dbReference type="GO" id="GO:0016787">
    <property type="term" value="F:hydrolase activity"/>
    <property type="evidence" value="ECO:0007669"/>
    <property type="project" value="InterPro"/>
</dbReference>
<dbReference type="Proteomes" id="UP000595140">
    <property type="component" value="Unassembled WGS sequence"/>
</dbReference>
<accession>A0A484LI79</accession>
<evidence type="ECO:0000259" key="3">
    <source>
        <dbReference type="Pfam" id="PF07859"/>
    </source>
</evidence>
<organism evidence="4 5">
    <name type="scientific">Cuscuta campestris</name>
    <dbReference type="NCBI Taxonomy" id="132261"/>
    <lineage>
        <taxon>Eukaryota</taxon>
        <taxon>Viridiplantae</taxon>
        <taxon>Streptophyta</taxon>
        <taxon>Embryophyta</taxon>
        <taxon>Tracheophyta</taxon>
        <taxon>Spermatophyta</taxon>
        <taxon>Magnoliopsida</taxon>
        <taxon>eudicotyledons</taxon>
        <taxon>Gunneridae</taxon>
        <taxon>Pentapetalae</taxon>
        <taxon>asterids</taxon>
        <taxon>lamiids</taxon>
        <taxon>Solanales</taxon>
        <taxon>Convolvulaceae</taxon>
        <taxon>Cuscuteae</taxon>
        <taxon>Cuscuta</taxon>
        <taxon>Cuscuta subgen. Grammica</taxon>
        <taxon>Cuscuta sect. Cleistogrammica</taxon>
    </lineage>
</organism>
<dbReference type="Gene3D" id="3.40.50.1820">
    <property type="entry name" value="alpha/beta hydrolase"/>
    <property type="match status" value="1"/>
</dbReference>
<evidence type="ECO:0000313" key="4">
    <source>
        <dbReference type="EMBL" id="VFQ75708.1"/>
    </source>
</evidence>
<dbReference type="InterPro" id="IPR029058">
    <property type="entry name" value="AB_hydrolase_fold"/>
</dbReference>
<dbReference type="SUPFAM" id="SSF53474">
    <property type="entry name" value="alpha/beta-Hydrolases"/>
    <property type="match status" value="1"/>
</dbReference>
<dbReference type="OrthoDB" id="408631at2759"/>
<evidence type="ECO:0000256" key="2">
    <source>
        <dbReference type="SAM" id="MobiDB-lite"/>
    </source>
</evidence>
<dbReference type="InterPro" id="IPR050466">
    <property type="entry name" value="Carboxylest/Gibb_receptor"/>
</dbReference>
<dbReference type="EMBL" id="OOIL02001452">
    <property type="protein sequence ID" value="VFQ75708.1"/>
    <property type="molecule type" value="Genomic_DNA"/>
</dbReference>
<evidence type="ECO:0000313" key="5">
    <source>
        <dbReference type="Proteomes" id="UP000595140"/>
    </source>
</evidence>
<evidence type="ECO:0000256" key="1">
    <source>
        <dbReference type="ARBA" id="ARBA00010515"/>
    </source>
</evidence>
<keyword evidence="5" id="KW-1185">Reference proteome</keyword>
<comment type="similarity">
    <text evidence="1">Belongs to the 'GDXG' lipolytic enzyme family.</text>
</comment>
<protein>
    <recommendedName>
        <fullName evidence="3">Alpha/beta hydrolase fold-3 domain-containing protein</fullName>
    </recommendedName>
</protein>
<reference evidence="4 5" key="1">
    <citation type="submission" date="2018-04" db="EMBL/GenBank/DDBJ databases">
        <authorList>
            <person name="Vogel A."/>
        </authorList>
    </citation>
    <scope>NUCLEOTIDE SEQUENCE [LARGE SCALE GENOMIC DNA]</scope>
</reference>
<dbReference type="PANTHER" id="PTHR23024">
    <property type="entry name" value="ARYLACETAMIDE DEACETYLASE"/>
    <property type="match status" value="1"/>
</dbReference>
<sequence>MSGDKILSFYKPPPEGGEENEEAAYKFLKIVPNPDGSLTRLNHIPVSPSNPSDPNLPLSKDIPLTPSAATFIRLFRPPPPPSSSPSGAKLPLVMYFHGGGFVFFSAASSVFHDTCVRMAAEFPAVVASVEYRLAPEHRLPAAYEDAADALAWARGQASDTTERDPWMEELVDFSRAFLMGSSAGGNIVYHAALRALDDAVPSPLKIQGLIFNKPYFGGVERTESERRLVNDQIVPLNSSDLMWSLALPEGAGRDHEYSNPLVVAATGGSGVEEKIGRLPRSLVRGYAGDPMVDRQKGFANWLRDHGVSVVPQFLETGHHAAEMFDPAAADALYAAIKDFINDGSDQAK</sequence>
<proteinExistence type="inferred from homology"/>
<dbReference type="PANTHER" id="PTHR23024:SF113">
    <property type="entry name" value="CARBOXYLESTERASE 8-RELATED"/>
    <property type="match status" value="1"/>
</dbReference>
<dbReference type="InterPro" id="IPR013094">
    <property type="entry name" value="AB_hydrolase_3"/>
</dbReference>
<gene>
    <name evidence="4" type="ORF">CCAM_LOCUS17484</name>
</gene>
<feature type="region of interest" description="Disordered" evidence="2">
    <location>
        <begin position="1"/>
        <end position="20"/>
    </location>
</feature>
<dbReference type="AlphaFoldDB" id="A0A484LI79"/>